<name>A0A1F5FK20_9BACT</name>
<evidence type="ECO:0000256" key="3">
    <source>
        <dbReference type="HAMAP-Rule" id="MF_00385"/>
    </source>
</evidence>
<comment type="caution">
    <text evidence="4">The sequence shown here is derived from an EMBL/GenBank/DDBJ whole genome shotgun (WGS) entry which is preliminary data.</text>
</comment>
<dbReference type="InterPro" id="IPR000307">
    <property type="entry name" value="Ribosomal_bS16"/>
</dbReference>
<dbReference type="HAMAP" id="MF_00385">
    <property type="entry name" value="Ribosomal_bS16"/>
    <property type="match status" value="1"/>
</dbReference>
<gene>
    <name evidence="3" type="primary">rpsP</name>
    <name evidence="4" type="ORF">A2368_02505</name>
</gene>
<dbReference type="PANTHER" id="PTHR12919:SF20">
    <property type="entry name" value="SMALL RIBOSOMAL SUBUNIT PROTEIN BS16M"/>
    <property type="match status" value="1"/>
</dbReference>
<accession>A0A1F5FK20</accession>
<organism evidence="4 5">
    <name type="scientific">Candidatus Collierbacteria bacterium RIFOXYB1_FULL_49_13</name>
    <dbReference type="NCBI Taxonomy" id="1817728"/>
    <lineage>
        <taxon>Bacteria</taxon>
        <taxon>Candidatus Collieribacteriota</taxon>
    </lineage>
</organism>
<dbReference type="GO" id="GO:0015935">
    <property type="term" value="C:small ribosomal subunit"/>
    <property type="evidence" value="ECO:0007669"/>
    <property type="project" value="TreeGrafter"/>
</dbReference>
<keyword evidence="2 3" id="KW-0687">Ribonucleoprotein</keyword>
<comment type="similarity">
    <text evidence="3">Belongs to the bacterial ribosomal protein bS16 family.</text>
</comment>
<evidence type="ECO:0000256" key="1">
    <source>
        <dbReference type="ARBA" id="ARBA00022980"/>
    </source>
</evidence>
<sequence>MLKIKLVRTGRKNLSFYRIVVAEGKSKVSGRVVELLGSYDPHDPKNQLIINKQSYTDWLAKGAQPTLTVKQLVKKLS</sequence>
<dbReference type="AlphaFoldDB" id="A0A1F5FK20"/>
<dbReference type="NCBIfam" id="TIGR00002">
    <property type="entry name" value="S16"/>
    <property type="match status" value="1"/>
</dbReference>
<dbReference type="GO" id="GO:0006412">
    <property type="term" value="P:translation"/>
    <property type="evidence" value="ECO:0007669"/>
    <property type="project" value="UniProtKB-UniRule"/>
</dbReference>
<dbReference type="Proteomes" id="UP000176682">
    <property type="component" value="Unassembled WGS sequence"/>
</dbReference>
<proteinExistence type="inferred from homology"/>
<dbReference type="SUPFAM" id="SSF54565">
    <property type="entry name" value="Ribosomal protein S16"/>
    <property type="match status" value="1"/>
</dbReference>
<evidence type="ECO:0000313" key="5">
    <source>
        <dbReference type="Proteomes" id="UP000176682"/>
    </source>
</evidence>
<dbReference type="EMBL" id="MFAM01000005">
    <property type="protein sequence ID" value="OGD79920.1"/>
    <property type="molecule type" value="Genomic_DNA"/>
</dbReference>
<dbReference type="InterPro" id="IPR023803">
    <property type="entry name" value="Ribosomal_bS16_dom_sf"/>
</dbReference>
<dbReference type="GO" id="GO:0003735">
    <property type="term" value="F:structural constituent of ribosome"/>
    <property type="evidence" value="ECO:0007669"/>
    <property type="project" value="InterPro"/>
</dbReference>
<dbReference type="GO" id="GO:0005737">
    <property type="term" value="C:cytoplasm"/>
    <property type="evidence" value="ECO:0007669"/>
    <property type="project" value="UniProtKB-ARBA"/>
</dbReference>
<dbReference type="PANTHER" id="PTHR12919">
    <property type="entry name" value="30S RIBOSOMAL PROTEIN S16"/>
    <property type="match status" value="1"/>
</dbReference>
<evidence type="ECO:0000256" key="2">
    <source>
        <dbReference type="ARBA" id="ARBA00023274"/>
    </source>
</evidence>
<evidence type="ECO:0000313" key="4">
    <source>
        <dbReference type="EMBL" id="OGD79920.1"/>
    </source>
</evidence>
<protein>
    <recommendedName>
        <fullName evidence="3">Small ribosomal subunit protein bS16</fullName>
    </recommendedName>
</protein>
<dbReference type="Pfam" id="PF00886">
    <property type="entry name" value="Ribosomal_S16"/>
    <property type="match status" value="1"/>
</dbReference>
<reference evidence="4 5" key="1">
    <citation type="journal article" date="2016" name="Nat. Commun.">
        <title>Thousands of microbial genomes shed light on interconnected biogeochemical processes in an aquifer system.</title>
        <authorList>
            <person name="Anantharaman K."/>
            <person name="Brown C.T."/>
            <person name="Hug L.A."/>
            <person name="Sharon I."/>
            <person name="Castelle C.J."/>
            <person name="Probst A.J."/>
            <person name="Thomas B.C."/>
            <person name="Singh A."/>
            <person name="Wilkins M.J."/>
            <person name="Karaoz U."/>
            <person name="Brodie E.L."/>
            <person name="Williams K.H."/>
            <person name="Hubbard S.S."/>
            <person name="Banfield J.F."/>
        </authorList>
    </citation>
    <scope>NUCLEOTIDE SEQUENCE [LARGE SCALE GENOMIC DNA]</scope>
</reference>
<keyword evidence="1 3" id="KW-0689">Ribosomal protein</keyword>
<dbReference type="Gene3D" id="3.30.1320.10">
    <property type="match status" value="1"/>
</dbReference>